<name>A0ABD3AMR2_9GENT</name>
<accession>A0ABD3AMR2</accession>
<protein>
    <submittedName>
        <fullName evidence="1">Uncharacterized protein</fullName>
    </submittedName>
</protein>
<evidence type="ECO:0000313" key="2">
    <source>
        <dbReference type="Proteomes" id="UP001630127"/>
    </source>
</evidence>
<proteinExistence type="predicted"/>
<keyword evidence="2" id="KW-1185">Reference proteome</keyword>
<dbReference type="AlphaFoldDB" id="A0ABD3AMR2"/>
<organism evidence="1 2">
    <name type="scientific">Cinchona calisaya</name>
    <dbReference type="NCBI Taxonomy" id="153742"/>
    <lineage>
        <taxon>Eukaryota</taxon>
        <taxon>Viridiplantae</taxon>
        <taxon>Streptophyta</taxon>
        <taxon>Embryophyta</taxon>
        <taxon>Tracheophyta</taxon>
        <taxon>Spermatophyta</taxon>
        <taxon>Magnoliopsida</taxon>
        <taxon>eudicotyledons</taxon>
        <taxon>Gunneridae</taxon>
        <taxon>Pentapetalae</taxon>
        <taxon>asterids</taxon>
        <taxon>lamiids</taxon>
        <taxon>Gentianales</taxon>
        <taxon>Rubiaceae</taxon>
        <taxon>Cinchonoideae</taxon>
        <taxon>Cinchoneae</taxon>
        <taxon>Cinchona</taxon>
    </lineage>
</organism>
<dbReference type="PANTHER" id="PTHR37900">
    <property type="match status" value="1"/>
</dbReference>
<dbReference type="EMBL" id="JBJUIK010000003">
    <property type="protein sequence ID" value="KAL3532439.1"/>
    <property type="molecule type" value="Genomic_DNA"/>
</dbReference>
<dbReference type="PANTHER" id="PTHR37900:SF5">
    <property type="entry name" value="OS02G0159250 PROTEIN"/>
    <property type="match status" value="1"/>
</dbReference>
<comment type="caution">
    <text evidence="1">The sequence shown here is derived from an EMBL/GenBank/DDBJ whole genome shotgun (WGS) entry which is preliminary data.</text>
</comment>
<evidence type="ECO:0000313" key="1">
    <source>
        <dbReference type="EMBL" id="KAL3532439.1"/>
    </source>
</evidence>
<reference evidence="1 2" key="1">
    <citation type="submission" date="2024-11" db="EMBL/GenBank/DDBJ databases">
        <title>A near-complete genome assembly of Cinchona calisaya.</title>
        <authorList>
            <person name="Lian D.C."/>
            <person name="Zhao X.W."/>
            <person name="Wei L."/>
        </authorList>
    </citation>
    <scope>NUCLEOTIDE SEQUENCE [LARGE SCALE GENOMIC DNA]</scope>
    <source>
        <tissue evidence="1">Nenye</tissue>
    </source>
</reference>
<sequence>MFLAPMMLRSLAGLVKILVVEPAASITSLLYFGDLLPRNTTLERLVRHELLDQDNFLFNLLINFLRCLS</sequence>
<gene>
    <name evidence="1" type="ORF">ACH5RR_005960</name>
</gene>
<dbReference type="Proteomes" id="UP001630127">
    <property type="component" value="Unassembled WGS sequence"/>
</dbReference>